<feature type="region of interest" description="Disordered" evidence="6">
    <location>
        <begin position="1"/>
        <end position="30"/>
    </location>
</feature>
<keyword evidence="9" id="KW-1185">Reference proteome</keyword>
<evidence type="ECO:0000256" key="2">
    <source>
        <dbReference type="ARBA" id="ARBA00022884"/>
    </source>
</evidence>
<keyword evidence="4" id="KW-0687">Ribonucleoprotein</keyword>
<dbReference type="InterPro" id="IPR012677">
    <property type="entry name" value="Nucleotide-bd_a/b_plait_sf"/>
</dbReference>
<dbReference type="CDD" id="cd12236">
    <property type="entry name" value="RRM_snRNP70"/>
    <property type="match status" value="1"/>
</dbReference>
<keyword evidence="3" id="KW-0539">Nucleus</keyword>
<evidence type="ECO:0000313" key="9">
    <source>
        <dbReference type="Proteomes" id="UP000006671"/>
    </source>
</evidence>
<evidence type="ECO:0000256" key="4">
    <source>
        <dbReference type="ARBA" id="ARBA00023274"/>
    </source>
</evidence>
<dbReference type="OMA" id="PPKFYDG"/>
<dbReference type="eggNOG" id="KOG0113">
    <property type="taxonomic scope" value="Eukaryota"/>
</dbReference>
<dbReference type="PANTHER" id="PTHR13952:SF5">
    <property type="entry name" value="U1 SMALL NUCLEAR RIBONUCLEOPROTEIN 70 KDA"/>
    <property type="match status" value="1"/>
</dbReference>
<dbReference type="InterPro" id="IPR022023">
    <property type="entry name" value="U1snRNP70_N"/>
</dbReference>
<dbReference type="GO" id="GO:0005685">
    <property type="term" value="C:U1 snRNP"/>
    <property type="evidence" value="ECO:0007669"/>
    <property type="project" value="TreeGrafter"/>
</dbReference>
<dbReference type="InterPro" id="IPR000504">
    <property type="entry name" value="RRM_dom"/>
</dbReference>
<feature type="non-terminal residue" evidence="8">
    <location>
        <position position="1"/>
    </location>
</feature>
<dbReference type="Proteomes" id="UP000006671">
    <property type="component" value="Unassembled WGS sequence"/>
</dbReference>
<dbReference type="GO" id="GO:0000398">
    <property type="term" value="P:mRNA splicing, via spliceosome"/>
    <property type="evidence" value="ECO:0007669"/>
    <property type="project" value="TreeGrafter"/>
</dbReference>
<dbReference type="PROSITE" id="PS50102">
    <property type="entry name" value="RRM"/>
    <property type="match status" value="1"/>
</dbReference>
<protein>
    <submittedName>
        <fullName evidence="8">Predicted protein</fullName>
    </submittedName>
</protein>
<feature type="domain" description="RRM" evidence="7">
    <location>
        <begin position="108"/>
        <end position="186"/>
    </location>
</feature>
<dbReference type="Pfam" id="PF12220">
    <property type="entry name" value="U1snRNP70_N"/>
    <property type="match status" value="1"/>
</dbReference>
<keyword evidence="2 5" id="KW-0694">RNA-binding</keyword>
<reference evidence="8 9" key="1">
    <citation type="journal article" date="2010" name="Cell">
        <title>The genome of Naegleria gruberi illuminates early eukaryotic versatility.</title>
        <authorList>
            <person name="Fritz-Laylin L.K."/>
            <person name="Prochnik S.E."/>
            <person name="Ginger M.L."/>
            <person name="Dacks J.B."/>
            <person name="Carpenter M.L."/>
            <person name="Field M.C."/>
            <person name="Kuo A."/>
            <person name="Paredez A."/>
            <person name="Chapman J."/>
            <person name="Pham J."/>
            <person name="Shu S."/>
            <person name="Neupane R."/>
            <person name="Cipriano M."/>
            <person name="Mancuso J."/>
            <person name="Tu H."/>
            <person name="Salamov A."/>
            <person name="Lindquist E."/>
            <person name="Shapiro H."/>
            <person name="Lucas S."/>
            <person name="Grigoriev I.V."/>
            <person name="Cande W.Z."/>
            <person name="Fulton C."/>
            <person name="Rokhsar D.S."/>
            <person name="Dawson S.C."/>
        </authorList>
    </citation>
    <scope>NUCLEOTIDE SEQUENCE [LARGE SCALE GENOMIC DNA]</scope>
    <source>
        <strain evidence="8 9">NEG-M</strain>
    </source>
</reference>
<dbReference type="GO" id="GO:0071004">
    <property type="term" value="C:U2-type prespliceosome"/>
    <property type="evidence" value="ECO:0007669"/>
    <property type="project" value="TreeGrafter"/>
</dbReference>
<dbReference type="InterPro" id="IPR035979">
    <property type="entry name" value="RBD_domain_sf"/>
</dbReference>
<dbReference type="GO" id="GO:0071011">
    <property type="term" value="C:precatalytic spliceosome"/>
    <property type="evidence" value="ECO:0007669"/>
    <property type="project" value="TreeGrafter"/>
</dbReference>
<organism evidence="9">
    <name type="scientific">Naegleria gruberi</name>
    <name type="common">Amoeba</name>
    <dbReference type="NCBI Taxonomy" id="5762"/>
    <lineage>
        <taxon>Eukaryota</taxon>
        <taxon>Discoba</taxon>
        <taxon>Heterolobosea</taxon>
        <taxon>Tetramitia</taxon>
        <taxon>Eutetramitia</taxon>
        <taxon>Vahlkampfiidae</taxon>
        <taxon>Naegleria</taxon>
    </lineage>
</organism>
<gene>
    <name evidence="8" type="ORF">NAEGRDRAFT_3332</name>
</gene>
<sequence length="202" mass="23393">PPQIQALFTPGPPVSFLPPLDAKRRKKTKHRDLNGISEFVDKFEQEQVEYDAEGQAIRTKKYSMPESRRKRKESRQKDKAIKVENVVRKGLQDWDPNNDTKATTEPFNTLFISKMNYETTEDTLRNAFGKFGPIKTVRVVRDASTNKSRGYAFVEFEKHEDMKEAYKLGDGMEIDQWRVLVDVERGRTVKDWKPRRLGGGLG</sequence>
<dbReference type="AlphaFoldDB" id="D2VDR2"/>
<dbReference type="STRING" id="5762.D2VDR2"/>
<dbReference type="InParanoid" id="D2VDR2"/>
<feature type="non-terminal residue" evidence="8">
    <location>
        <position position="202"/>
    </location>
</feature>
<dbReference type="Pfam" id="PF00076">
    <property type="entry name" value="RRM_1"/>
    <property type="match status" value="1"/>
</dbReference>
<evidence type="ECO:0000256" key="6">
    <source>
        <dbReference type="SAM" id="MobiDB-lite"/>
    </source>
</evidence>
<dbReference type="InterPro" id="IPR051183">
    <property type="entry name" value="U1_U11-U12_snRNP_70-35kDa"/>
</dbReference>
<dbReference type="GO" id="GO:0030619">
    <property type="term" value="F:U1 snRNA binding"/>
    <property type="evidence" value="ECO:0007669"/>
    <property type="project" value="InterPro"/>
</dbReference>
<dbReference type="OrthoDB" id="4207594at2759"/>
<dbReference type="KEGG" id="ngr:NAEGRDRAFT_3332"/>
<dbReference type="SUPFAM" id="SSF54928">
    <property type="entry name" value="RNA-binding domain, RBD"/>
    <property type="match status" value="1"/>
</dbReference>
<dbReference type="Gene3D" id="3.30.70.330">
    <property type="match status" value="1"/>
</dbReference>
<evidence type="ECO:0000256" key="3">
    <source>
        <dbReference type="ARBA" id="ARBA00023242"/>
    </source>
</evidence>
<name>D2VDR2_NAEGR</name>
<dbReference type="GO" id="GO:0003729">
    <property type="term" value="F:mRNA binding"/>
    <property type="evidence" value="ECO:0007669"/>
    <property type="project" value="TreeGrafter"/>
</dbReference>
<dbReference type="VEuPathDB" id="AmoebaDB:NAEGRDRAFT_3332"/>
<dbReference type="GeneID" id="8849346"/>
<dbReference type="RefSeq" id="XP_002677687.1">
    <property type="nucleotide sequence ID" value="XM_002677641.1"/>
</dbReference>
<dbReference type="FunFam" id="3.30.70.330:FF:000132">
    <property type="entry name" value="Small nuclear ribonucleoprotein U11/U12 subunit 35"/>
    <property type="match status" value="1"/>
</dbReference>
<dbReference type="EMBL" id="GG738865">
    <property type="protein sequence ID" value="EFC44943.1"/>
    <property type="molecule type" value="Genomic_DNA"/>
</dbReference>
<accession>D2VDR2</accession>
<dbReference type="PANTHER" id="PTHR13952">
    <property type="entry name" value="U1 SMALL NUCLEAR RIBONUCLEOPROTEIN 70 KD"/>
    <property type="match status" value="1"/>
</dbReference>
<dbReference type="FunCoup" id="D2VDR2">
    <property type="interactions" value="187"/>
</dbReference>
<dbReference type="SMART" id="SM00360">
    <property type="entry name" value="RRM"/>
    <property type="match status" value="1"/>
</dbReference>
<evidence type="ECO:0000313" key="8">
    <source>
        <dbReference type="EMBL" id="EFC44943.1"/>
    </source>
</evidence>
<evidence type="ECO:0000256" key="1">
    <source>
        <dbReference type="ARBA" id="ARBA00004123"/>
    </source>
</evidence>
<feature type="region of interest" description="Disordered" evidence="6">
    <location>
        <begin position="54"/>
        <end position="78"/>
    </location>
</feature>
<comment type="subcellular location">
    <subcellularLocation>
        <location evidence="1">Nucleus</location>
    </subcellularLocation>
</comment>
<proteinExistence type="predicted"/>
<evidence type="ECO:0000259" key="7">
    <source>
        <dbReference type="PROSITE" id="PS50102"/>
    </source>
</evidence>
<evidence type="ECO:0000256" key="5">
    <source>
        <dbReference type="PROSITE-ProRule" id="PRU00176"/>
    </source>
</evidence>
<dbReference type="InterPro" id="IPR034143">
    <property type="entry name" value="snRNP70_RRM"/>
</dbReference>